<name>A0ACB9LK43_9MYRT</name>
<keyword evidence="2" id="KW-1185">Reference proteome</keyword>
<evidence type="ECO:0000313" key="1">
    <source>
        <dbReference type="EMBL" id="KAI4311715.1"/>
    </source>
</evidence>
<gene>
    <name evidence="1" type="ORF">MLD38_036590</name>
</gene>
<dbReference type="Proteomes" id="UP001057402">
    <property type="component" value="Chromosome 11"/>
</dbReference>
<comment type="caution">
    <text evidence="1">The sequence shown here is derived from an EMBL/GenBank/DDBJ whole genome shotgun (WGS) entry which is preliminary data.</text>
</comment>
<evidence type="ECO:0000313" key="2">
    <source>
        <dbReference type="Proteomes" id="UP001057402"/>
    </source>
</evidence>
<protein>
    <submittedName>
        <fullName evidence="1">Uncharacterized protein</fullName>
    </submittedName>
</protein>
<sequence>MSLYVFVATWNDSALSALTIGMLLAGLIKYGERVCVLWLASSERFRSSISSGPSVFSKVVEEQKLMIAEVFRVVPHQVNEVPLREDILQIDSDLPSIPNEILTLEELSTAEELFQISQPVFVDFSLFTLDHDKSRALLDGRNFWSIFKIIEIELGLMFDVLYTKAYVAASAWGAFSRTTTILITVAAMVIFSLVEAHPNQYSPAELRTTLVLLGGAIFLEGYALMLLIFSDKMTCWLIRKRKLNTLKFINMFQQLSKRQRWSNTVAQFSILSYSLREKHRFYDRLLRSFQIDEKIYKYAYRSYESIPENLKWSTMERTADNAEKLRKPEPKRRNGLAFDQSIIVWHIATELVLDSGDNENRVNRSERSISCSILSRYMMYLLIHHPQMLPTPRITFLKFMDTYIEAMNFFVGLQNSGMGKMGRKMKLKELRKSVMTDLDVTIAKEDRRKFLLFHGCRLATEIDKYNMATKEEIICNVWIEKLVFAAKESNSKYHCQQLRMGGELLTRVAPFGSLRPDQSLPRTGRSFRRRACCDLV</sequence>
<dbReference type="EMBL" id="CM042890">
    <property type="protein sequence ID" value="KAI4311715.1"/>
    <property type="molecule type" value="Genomic_DNA"/>
</dbReference>
<accession>A0ACB9LK43</accession>
<reference evidence="2" key="1">
    <citation type="journal article" date="2023" name="Front. Plant Sci.">
        <title>Chromosomal-level genome assembly of Melastoma candidum provides insights into trichome evolution.</title>
        <authorList>
            <person name="Zhong Y."/>
            <person name="Wu W."/>
            <person name="Sun C."/>
            <person name="Zou P."/>
            <person name="Liu Y."/>
            <person name="Dai S."/>
            <person name="Zhou R."/>
        </authorList>
    </citation>
    <scope>NUCLEOTIDE SEQUENCE [LARGE SCALE GENOMIC DNA]</scope>
</reference>
<organism evidence="1 2">
    <name type="scientific">Melastoma candidum</name>
    <dbReference type="NCBI Taxonomy" id="119954"/>
    <lineage>
        <taxon>Eukaryota</taxon>
        <taxon>Viridiplantae</taxon>
        <taxon>Streptophyta</taxon>
        <taxon>Embryophyta</taxon>
        <taxon>Tracheophyta</taxon>
        <taxon>Spermatophyta</taxon>
        <taxon>Magnoliopsida</taxon>
        <taxon>eudicotyledons</taxon>
        <taxon>Gunneridae</taxon>
        <taxon>Pentapetalae</taxon>
        <taxon>rosids</taxon>
        <taxon>malvids</taxon>
        <taxon>Myrtales</taxon>
        <taxon>Melastomataceae</taxon>
        <taxon>Melastomatoideae</taxon>
        <taxon>Melastomateae</taxon>
        <taxon>Melastoma</taxon>
    </lineage>
</organism>
<proteinExistence type="predicted"/>